<comment type="caution">
    <text evidence="5">The sequence shown here is derived from an EMBL/GenBank/DDBJ whole genome shotgun (WGS) entry which is preliminary data.</text>
</comment>
<keyword evidence="6" id="KW-1185">Reference proteome</keyword>
<feature type="domain" description="Telomerase activating protein Est1-like N-terminal" evidence="4">
    <location>
        <begin position="69"/>
        <end position="189"/>
    </location>
</feature>
<dbReference type="FunFam" id="1.25.40.10:FF:000225">
    <property type="entry name" value="Protein SMG7"/>
    <property type="match status" value="1"/>
</dbReference>
<evidence type="ECO:0000259" key="3">
    <source>
        <dbReference type="Pfam" id="PF10373"/>
    </source>
</evidence>
<dbReference type="InterPro" id="IPR045153">
    <property type="entry name" value="Est1/Ebs1-like"/>
</dbReference>
<accession>A0A7J7C4N9</accession>
<dbReference type="Proteomes" id="UP000593562">
    <property type="component" value="Unassembled WGS sequence"/>
</dbReference>
<evidence type="ECO:0008006" key="7">
    <source>
        <dbReference type="Google" id="ProtNLM"/>
    </source>
</evidence>
<feature type="domain" description="DNA/RNA-binding" evidence="3">
    <location>
        <begin position="202"/>
        <end position="518"/>
    </location>
</feature>
<dbReference type="PANTHER" id="PTHR15696:SF0">
    <property type="entry name" value="TELOMERASE-BINDING PROTEIN EST1A"/>
    <property type="match status" value="1"/>
</dbReference>
<dbReference type="GO" id="GO:0000184">
    <property type="term" value="P:nuclear-transcribed mRNA catabolic process, nonsense-mediated decay"/>
    <property type="evidence" value="ECO:0007669"/>
    <property type="project" value="TreeGrafter"/>
</dbReference>
<evidence type="ECO:0000313" key="5">
    <source>
        <dbReference type="EMBL" id="KAF5729091.1"/>
    </source>
</evidence>
<gene>
    <name evidence="5" type="ORF">HS088_TW21G01248</name>
</gene>
<name>A0A7J7C4N9_TRIWF</name>
<dbReference type="FunCoup" id="A0A7J7C4N9">
    <property type="interactions" value="51"/>
</dbReference>
<dbReference type="PANTHER" id="PTHR15696">
    <property type="entry name" value="SMG-7 SUPPRESSOR WITH MORPHOLOGICAL EFFECT ON GENITALIA PROTEIN 7"/>
    <property type="match status" value="1"/>
</dbReference>
<dbReference type="GO" id="GO:0005697">
    <property type="term" value="C:telomerase holoenzyme complex"/>
    <property type="evidence" value="ECO:0007669"/>
    <property type="project" value="TreeGrafter"/>
</dbReference>
<dbReference type="Pfam" id="PF10374">
    <property type="entry name" value="EST1"/>
    <property type="match status" value="1"/>
</dbReference>
<evidence type="ECO:0000256" key="2">
    <source>
        <dbReference type="SAM" id="MobiDB-lite"/>
    </source>
</evidence>
<organism evidence="5 6">
    <name type="scientific">Tripterygium wilfordii</name>
    <name type="common">Thunder God vine</name>
    <dbReference type="NCBI Taxonomy" id="458696"/>
    <lineage>
        <taxon>Eukaryota</taxon>
        <taxon>Viridiplantae</taxon>
        <taxon>Streptophyta</taxon>
        <taxon>Embryophyta</taxon>
        <taxon>Tracheophyta</taxon>
        <taxon>Spermatophyta</taxon>
        <taxon>Magnoliopsida</taxon>
        <taxon>eudicotyledons</taxon>
        <taxon>Gunneridae</taxon>
        <taxon>Pentapetalae</taxon>
        <taxon>rosids</taxon>
        <taxon>fabids</taxon>
        <taxon>Celastrales</taxon>
        <taxon>Celastraceae</taxon>
        <taxon>Tripterygium</taxon>
    </lineage>
</organism>
<dbReference type="Gene3D" id="1.25.40.10">
    <property type="entry name" value="Tetratricopeptide repeat domain"/>
    <property type="match status" value="1"/>
</dbReference>
<dbReference type="AlphaFoldDB" id="A0A7J7C4N9"/>
<keyword evidence="1" id="KW-0677">Repeat</keyword>
<dbReference type="SUPFAM" id="SSF48452">
    <property type="entry name" value="TPR-like"/>
    <property type="match status" value="1"/>
</dbReference>
<dbReference type="GO" id="GO:0042162">
    <property type="term" value="F:telomeric DNA binding"/>
    <property type="evidence" value="ECO:0007669"/>
    <property type="project" value="TreeGrafter"/>
</dbReference>
<dbReference type="InParanoid" id="A0A7J7C4N9"/>
<dbReference type="GO" id="GO:0070034">
    <property type="term" value="F:telomerase RNA binding"/>
    <property type="evidence" value="ECO:0007669"/>
    <property type="project" value="TreeGrafter"/>
</dbReference>
<evidence type="ECO:0000259" key="4">
    <source>
        <dbReference type="Pfam" id="PF10374"/>
    </source>
</evidence>
<dbReference type="InterPro" id="IPR019458">
    <property type="entry name" value="Est1-like_N"/>
</dbReference>
<dbReference type="EMBL" id="JAAARO010000021">
    <property type="protein sequence ID" value="KAF5729091.1"/>
    <property type="molecule type" value="Genomic_DNA"/>
</dbReference>
<evidence type="ECO:0000313" key="6">
    <source>
        <dbReference type="Proteomes" id="UP000593562"/>
    </source>
</evidence>
<dbReference type="OrthoDB" id="69928at2759"/>
<feature type="region of interest" description="Disordered" evidence="2">
    <location>
        <begin position="957"/>
        <end position="977"/>
    </location>
</feature>
<reference evidence="5 6" key="1">
    <citation type="journal article" date="2020" name="Nat. Commun.">
        <title>Genome of Tripterygium wilfordii and identification of cytochrome P450 involved in triptolide biosynthesis.</title>
        <authorList>
            <person name="Tu L."/>
            <person name="Su P."/>
            <person name="Zhang Z."/>
            <person name="Gao L."/>
            <person name="Wang J."/>
            <person name="Hu T."/>
            <person name="Zhou J."/>
            <person name="Zhang Y."/>
            <person name="Zhao Y."/>
            <person name="Liu Y."/>
            <person name="Song Y."/>
            <person name="Tong Y."/>
            <person name="Lu Y."/>
            <person name="Yang J."/>
            <person name="Xu C."/>
            <person name="Jia M."/>
            <person name="Peters R.J."/>
            <person name="Huang L."/>
            <person name="Gao W."/>
        </authorList>
    </citation>
    <scope>NUCLEOTIDE SEQUENCE [LARGE SCALE GENOMIC DNA]</scope>
    <source>
        <strain evidence="6">cv. XIE 37</strain>
        <tissue evidence="5">Leaf</tissue>
    </source>
</reference>
<evidence type="ECO:0000256" key="1">
    <source>
        <dbReference type="ARBA" id="ARBA00022737"/>
    </source>
</evidence>
<proteinExistence type="predicted"/>
<protein>
    <recommendedName>
        <fullName evidence="7">Protein SMG7L</fullName>
    </recommendedName>
</protein>
<dbReference type="InterPro" id="IPR018834">
    <property type="entry name" value="DNA/RNA-bd_Est1-type"/>
</dbReference>
<sequence>MSTNSPVGIKDQKDKHNFLLEVSNAEKQLWVLIQKKGLLQSEVQELYRKICSSYEKILLNVQEGELQDIEYSLWKLHYKHIDEFRKIMKKSSIDSETTTLLAPQNVAAVKRSTENHVDGFNSFLSEAAEFYSSLIIKLRTSYGLPEELSISGGGCMFTSLEQKKVRICQFLCHRFLVCLGDIARYREQYGKPGKEKHNWSIAASHYLEATMLWPDSGNPQNQLAVLATYVGDEFLALYHCIRSLAVKEPFPDAWNNLILLFERNRSSHLISLYSDGRFDFLKPYERSIVQAKSHSCDDNSKSNVVKAACDGLEETNLWPLIIISTSFFFVESRLEDFPKAFAATVEMLDALMALDDTKLRAALESYQCMGSARAGPFRALQVVSIFIFVIDNLFKNPKVNASKDRNEMQQLELVQLAMAATFVFMGRFIDRCLKAKTLVSCPLLAAVLLFIEWLVTVLDQAEQYGTDVKSMSATSYFFGALLELLKKLDGKASEVNSSNSTALWEDYELRGFAPIAAAHVSLDFSTQWGVMEGFESRAECRVHRIIITAEKIAVGLSNTRKWVLYDEVGIKFGCADFLQRKESEKVELNSNDLEVKEPHQHVDWVTEECDEQIVSLESSSKTFVNSKSVPTEEEEVILLKPLTRYGSAPLHVFAGNDQRQSRKTGDQTVPADECLRRATSLLIAENQAEGYPFTFHSDMSNFSSDESFKKTESSIKDTAAHPFLDMPIGAGPPSLSSWVLNRGSLSNDMEKKENVLNGHGLAPIEESLNDISVSENEDSVISCGHESATTYDSSSYSAPVPSAPLLPDDAVWFSDLQSSFSDQKRPSNMDKTDTYTDASEVKGFPSWTPTYRPLDYGPSASGFMHGYSPSRLMTSSEWLRQYRESHNLERVNSDRPVHSYVPRNPENFHTQDASRFGLSEQWRAPLGSNPLMHVDRPPPFYPSFPLVYGGEEQRGRQFNGYERPSPYGCGDMTRLQR</sequence>
<dbReference type="InterPro" id="IPR011990">
    <property type="entry name" value="TPR-like_helical_dom_sf"/>
</dbReference>
<dbReference type="Pfam" id="PF10373">
    <property type="entry name" value="EST1_DNA_bind"/>
    <property type="match status" value="1"/>
</dbReference>